<dbReference type="Proteomes" id="UP001148662">
    <property type="component" value="Unassembled WGS sequence"/>
</dbReference>
<evidence type="ECO:0000313" key="1">
    <source>
        <dbReference type="EMBL" id="KAJ3552433.1"/>
    </source>
</evidence>
<accession>A0ACC1T3X7</accession>
<organism evidence="1 2">
    <name type="scientific">Phlebia brevispora</name>
    <dbReference type="NCBI Taxonomy" id="194682"/>
    <lineage>
        <taxon>Eukaryota</taxon>
        <taxon>Fungi</taxon>
        <taxon>Dikarya</taxon>
        <taxon>Basidiomycota</taxon>
        <taxon>Agaricomycotina</taxon>
        <taxon>Agaricomycetes</taxon>
        <taxon>Polyporales</taxon>
        <taxon>Meruliaceae</taxon>
        <taxon>Phlebia</taxon>
    </lineage>
</organism>
<protein>
    <submittedName>
        <fullName evidence="1">Uncharacterized protein</fullName>
    </submittedName>
</protein>
<comment type="caution">
    <text evidence="1">The sequence shown here is derived from an EMBL/GenBank/DDBJ whole genome shotgun (WGS) entry which is preliminary data.</text>
</comment>
<reference evidence="1" key="1">
    <citation type="submission" date="2022-07" db="EMBL/GenBank/DDBJ databases">
        <title>Genome Sequence of Phlebia brevispora.</title>
        <authorList>
            <person name="Buettner E."/>
        </authorList>
    </citation>
    <scope>NUCLEOTIDE SEQUENCE</scope>
    <source>
        <strain evidence="1">MPL23</strain>
    </source>
</reference>
<proteinExistence type="predicted"/>
<keyword evidence="2" id="KW-1185">Reference proteome</keyword>
<dbReference type="EMBL" id="JANHOG010000662">
    <property type="protein sequence ID" value="KAJ3552433.1"/>
    <property type="molecule type" value="Genomic_DNA"/>
</dbReference>
<evidence type="ECO:0000313" key="2">
    <source>
        <dbReference type="Proteomes" id="UP001148662"/>
    </source>
</evidence>
<sequence>MPSDQSTWIVSIPQDGDSDGILQELHAKLTAQSKSGPAIAQLPIPSFKTGTLESLISLSEDLPKQDIFFTATVAKTVDTLRNLLNNDPAKLAQHVLVNERPVDDYLLKGWRWNESRYGVQRSLRDMLDVLIKASTIEMTSIDNIMKTKLQSYNLAKGSLVQMQRKKTGNLSVRSLADVVKKDQFIENSEFMETLLVAVPNTLVKDWNTKYERLTPFVVPRSSTQITADDEYALFGVVIFKRVHDEFLQKCRENKFIVRDFVYSEELIEKQREELSAADTTEKELWTELLQLSRTNFSESFQILVHLKVLHLFVESVLRYGLPANYVGFVVKPEPKTTKRTLATLQTQFAYLGRRSNPSGAKSKSDAAAGDIAGEYQTLLEQEFYDFVLFEVPWITL</sequence>
<gene>
    <name evidence="1" type="ORF">NM688_g4150</name>
</gene>
<name>A0ACC1T3X7_9APHY</name>